<dbReference type="AlphaFoldDB" id="A0A6J8E9Q2"/>
<dbReference type="InterPro" id="IPR041249">
    <property type="entry name" value="HEPN_DZIP3"/>
</dbReference>
<evidence type="ECO:0000259" key="3">
    <source>
        <dbReference type="Pfam" id="PF18738"/>
    </source>
</evidence>
<gene>
    <name evidence="4" type="ORF">MCOR_50015</name>
</gene>
<dbReference type="Pfam" id="PF18738">
    <property type="entry name" value="HEPN_DZIP3"/>
    <property type="match status" value="1"/>
</dbReference>
<accession>A0A6J8E9Q2</accession>
<keyword evidence="2" id="KW-0732">Signal</keyword>
<reference evidence="4 5" key="1">
    <citation type="submission" date="2020-06" db="EMBL/GenBank/DDBJ databases">
        <authorList>
            <person name="Li R."/>
            <person name="Bekaert M."/>
        </authorList>
    </citation>
    <scope>NUCLEOTIDE SEQUENCE [LARGE SCALE GENOMIC DNA]</scope>
    <source>
        <strain evidence="5">wild</strain>
    </source>
</reference>
<organism evidence="4 5">
    <name type="scientific">Mytilus coruscus</name>
    <name type="common">Sea mussel</name>
    <dbReference type="NCBI Taxonomy" id="42192"/>
    <lineage>
        <taxon>Eukaryota</taxon>
        <taxon>Metazoa</taxon>
        <taxon>Spiralia</taxon>
        <taxon>Lophotrochozoa</taxon>
        <taxon>Mollusca</taxon>
        <taxon>Bivalvia</taxon>
        <taxon>Autobranchia</taxon>
        <taxon>Pteriomorphia</taxon>
        <taxon>Mytilida</taxon>
        <taxon>Mytiloidea</taxon>
        <taxon>Mytilidae</taxon>
        <taxon>Mytilinae</taxon>
        <taxon>Mytilus</taxon>
    </lineage>
</organism>
<keyword evidence="1" id="KW-0812">Transmembrane</keyword>
<feature type="domain" description="DZIP3-like HEPN" evidence="3">
    <location>
        <begin position="340"/>
        <end position="449"/>
    </location>
</feature>
<dbReference type="EMBL" id="CACVKT020008757">
    <property type="protein sequence ID" value="CAC5417519.1"/>
    <property type="molecule type" value="Genomic_DNA"/>
</dbReference>
<keyword evidence="5" id="KW-1185">Reference proteome</keyword>
<keyword evidence="1" id="KW-0472">Membrane</keyword>
<sequence length="495" mass="57187">MDDIFILTTVVFQIFVLSVKSYSFKCPSQVSWETRAQVACNSTLKYFCLYNSVIGEYVEGCNGPDWDRKGSKRIYAGDFSRGNCIKQRFQPFIFWTNGSVSDCIYAKSICGEEGQVLYKENSPKDDRACRCDYENNYAFIKTPRNSCFCIPTEEDCSCYIKSCPIQYTLSADYRCNKYDSKERTKCIDITKNNKTLDKKPEVCKDGDHLCSSKTTSKLTRSFTAPAIICICIILIIGGLFVAILPCEKLPPLNRYCHKSQTDYSELKVGKIPLDEKVPQTSTFDDGKLIVGEIQLDEKVHQLSTFDALTKDEVRFLRLIHLLFRVACPVVRMTFNHEIHPNQLRKTLHRNKALLAKLYRRTGNIINDFQWNLLFKEFTVKSEDFDIRLMIYLLHTLANIKVCDSYPLPTDTSTSAMLSRIKYIRNETTQNLNGKLTEDQFNQYWDDIGQVRSYIIQQCVVEFMFAQNIRFNFGIFDFKMSGIHFSSKNKLLSKCL</sequence>
<evidence type="ECO:0000256" key="1">
    <source>
        <dbReference type="SAM" id="Phobius"/>
    </source>
</evidence>
<feature type="chain" id="PRO_5026955484" description="DZIP3-like HEPN domain-containing protein" evidence="2">
    <location>
        <begin position="22"/>
        <end position="495"/>
    </location>
</feature>
<evidence type="ECO:0000313" key="4">
    <source>
        <dbReference type="EMBL" id="CAC5417519.1"/>
    </source>
</evidence>
<evidence type="ECO:0000313" key="5">
    <source>
        <dbReference type="Proteomes" id="UP000507470"/>
    </source>
</evidence>
<dbReference type="Proteomes" id="UP000507470">
    <property type="component" value="Unassembled WGS sequence"/>
</dbReference>
<feature type="transmembrane region" description="Helical" evidence="1">
    <location>
        <begin position="222"/>
        <end position="244"/>
    </location>
</feature>
<proteinExistence type="predicted"/>
<name>A0A6J8E9Q2_MYTCO</name>
<dbReference type="OrthoDB" id="6090904at2759"/>
<protein>
    <recommendedName>
        <fullName evidence="3">DZIP3-like HEPN domain-containing protein</fullName>
    </recommendedName>
</protein>
<evidence type="ECO:0000256" key="2">
    <source>
        <dbReference type="SAM" id="SignalP"/>
    </source>
</evidence>
<keyword evidence="1" id="KW-1133">Transmembrane helix</keyword>
<feature type="signal peptide" evidence="2">
    <location>
        <begin position="1"/>
        <end position="21"/>
    </location>
</feature>